<evidence type="ECO:0000259" key="2">
    <source>
        <dbReference type="Pfam" id="PF12550"/>
    </source>
</evidence>
<sequence length="516" mass="58550">MEIRKILSRSSLTSHEDRCYQLQRSDRMKSLPDEDAGVVFWEDFCGLHGWPKMPTYANIHKYIEVFVNVEEEKINQRLGLSKGDEGYRSGHDLFTKPVLRLKAQLLNAQNAVAKPVIAAHVSPAPNKASNDNIHTDDTSQVSTCAINSNNKRPMPELDTDSDGFAEDSSRASLAVSAPSKSLRSSDGKLTPPPATMVSPLRQETIFQLPSHAHGKTDRVSHSYDASSSVGASLVAGEMGDKYPEFKAHEFNIGLSQTSDDIETYRLCRETNTVPQVLQEWRYGLNGHDAIQVLNNKFRAKWKSSEDKFVYETRLGIVKAYIRLVSEGHSDTVAIEFLEQERAGRSIATLHNQLKKVAPKTESSIYGKDEPEYPKHLIHQAGRVPRPPPVEETGFPLPVRLINSISNVWMEWEVGWKGAPSIRSQIVKHSRVWNNPDFKVYENHFRYRNQLVRTIHEAVRKNAVASHEDAIRALEDLRGAMEPSTFCKSKEFRSFLKDKWKVTTTVKEWWKCGQYHK</sequence>
<keyword evidence="4" id="KW-1185">Reference proteome</keyword>
<protein>
    <recommendedName>
        <fullName evidence="2">Transcription activator GCR1-like domain-containing protein</fullName>
    </recommendedName>
</protein>
<gene>
    <name evidence="3" type="ORF">BGZ96_001577</name>
</gene>
<dbReference type="PANTHER" id="PTHR37784:SF4">
    <property type="entry name" value="TRANSCRIPTION FACTOR-LIKE PROTEIN EUC1"/>
    <property type="match status" value="1"/>
</dbReference>
<reference evidence="3 4" key="1">
    <citation type="journal article" date="2020" name="Fungal Divers.">
        <title>Resolving the Mortierellaceae phylogeny through synthesis of multi-gene phylogenetics and phylogenomics.</title>
        <authorList>
            <person name="Vandepol N."/>
            <person name="Liber J."/>
            <person name="Desiro A."/>
            <person name="Na H."/>
            <person name="Kennedy M."/>
            <person name="Barry K."/>
            <person name="Grigoriev I.V."/>
            <person name="Miller A.N."/>
            <person name="O'Donnell K."/>
            <person name="Stajich J.E."/>
            <person name="Bonito G."/>
        </authorList>
    </citation>
    <scope>NUCLEOTIDE SEQUENCE [LARGE SCALE GENOMIC DNA]</scope>
    <source>
        <strain evidence="3 4">AD045</strain>
    </source>
</reference>
<dbReference type="Pfam" id="PF12550">
    <property type="entry name" value="GCR1_C"/>
    <property type="match status" value="2"/>
</dbReference>
<comment type="caution">
    <text evidence="3">The sequence shown here is derived from an EMBL/GenBank/DDBJ whole genome shotgun (WGS) entry which is preliminary data.</text>
</comment>
<organism evidence="3 4">
    <name type="scientific">Linnemannia gamsii</name>
    <dbReference type="NCBI Taxonomy" id="64522"/>
    <lineage>
        <taxon>Eukaryota</taxon>
        <taxon>Fungi</taxon>
        <taxon>Fungi incertae sedis</taxon>
        <taxon>Mucoromycota</taxon>
        <taxon>Mortierellomycotina</taxon>
        <taxon>Mortierellomycetes</taxon>
        <taxon>Mortierellales</taxon>
        <taxon>Mortierellaceae</taxon>
        <taxon>Linnemannia</taxon>
    </lineage>
</organism>
<proteinExistence type="predicted"/>
<evidence type="ECO:0000256" key="1">
    <source>
        <dbReference type="SAM" id="MobiDB-lite"/>
    </source>
</evidence>
<feature type="region of interest" description="Disordered" evidence="1">
    <location>
        <begin position="145"/>
        <end position="199"/>
    </location>
</feature>
<feature type="domain" description="Transcription activator GCR1-like" evidence="2">
    <location>
        <begin position="264"/>
        <end position="341"/>
    </location>
</feature>
<feature type="domain" description="Transcription activator GCR1-like" evidence="2">
    <location>
        <begin position="401"/>
        <end position="477"/>
    </location>
</feature>
<evidence type="ECO:0000313" key="4">
    <source>
        <dbReference type="Proteomes" id="UP001194696"/>
    </source>
</evidence>
<dbReference type="InterPro" id="IPR052146">
    <property type="entry name" value="HOT1"/>
</dbReference>
<dbReference type="Proteomes" id="UP001194696">
    <property type="component" value="Unassembled WGS sequence"/>
</dbReference>
<evidence type="ECO:0000313" key="3">
    <source>
        <dbReference type="EMBL" id="KAG0280374.1"/>
    </source>
</evidence>
<dbReference type="InterPro" id="IPR022210">
    <property type="entry name" value="TF_GCR1-like"/>
</dbReference>
<dbReference type="PANTHER" id="PTHR37784">
    <property type="entry name" value="PROTEIN MSN1"/>
    <property type="match status" value="1"/>
</dbReference>
<dbReference type="EMBL" id="JAAAIM010001268">
    <property type="protein sequence ID" value="KAG0280374.1"/>
    <property type="molecule type" value="Genomic_DNA"/>
</dbReference>
<name>A0ABQ7JM02_9FUNG</name>
<accession>A0ABQ7JM02</accession>